<comment type="caution">
    <text evidence="1">The sequence shown here is derived from an EMBL/GenBank/DDBJ whole genome shotgun (WGS) entry which is preliminary data.</text>
</comment>
<evidence type="ECO:0000313" key="1">
    <source>
        <dbReference type="EMBL" id="PMQ21893.1"/>
    </source>
</evidence>
<name>A0A2N7S6W9_9MICC</name>
<reference evidence="1 2" key="1">
    <citation type="journal article" date="2017" name="Elife">
        <title>Extensive horizontal gene transfer in cheese-associated bacteria.</title>
        <authorList>
            <person name="Bonham K.S."/>
            <person name="Wolfe B.E."/>
            <person name="Dutton R.J."/>
        </authorList>
    </citation>
    <scope>NUCLEOTIDE SEQUENCE [LARGE SCALE GENOMIC DNA]</scope>
    <source>
        <strain evidence="1 2">JB182</strain>
    </source>
</reference>
<sequence length="125" mass="14030">MSLTRTMALSIIISPWKTAVHRKKRGTMTSFLDISEDERVKLSTTSKPAIAEATISTLHEVTGKCAPNSPDPRQESVRLSASFLAEWKEPAGSHLRQVSKNKYMRAVDVEQYLSKLLRATMDRVI</sequence>
<proteinExistence type="predicted"/>
<dbReference type="AlphaFoldDB" id="A0A2N7S6W9"/>
<dbReference type="EMBL" id="PNQX01000001">
    <property type="protein sequence ID" value="PMQ21893.1"/>
    <property type="molecule type" value="Genomic_DNA"/>
</dbReference>
<protein>
    <submittedName>
        <fullName evidence="1">Uncharacterized protein</fullName>
    </submittedName>
</protein>
<accession>A0A2N7S6W9</accession>
<organism evidence="1 2">
    <name type="scientific">Glutamicibacter arilaitensis</name>
    <dbReference type="NCBI Taxonomy" id="256701"/>
    <lineage>
        <taxon>Bacteria</taxon>
        <taxon>Bacillati</taxon>
        <taxon>Actinomycetota</taxon>
        <taxon>Actinomycetes</taxon>
        <taxon>Micrococcales</taxon>
        <taxon>Micrococcaceae</taxon>
        <taxon>Glutamicibacter</taxon>
    </lineage>
</organism>
<gene>
    <name evidence="1" type="ORF">CIK84_10375</name>
</gene>
<dbReference type="Proteomes" id="UP000235739">
    <property type="component" value="Unassembled WGS sequence"/>
</dbReference>
<evidence type="ECO:0000313" key="2">
    <source>
        <dbReference type="Proteomes" id="UP000235739"/>
    </source>
</evidence>